<dbReference type="Proteomes" id="UP000203229">
    <property type="component" value="Chromosome"/>
</dbReference>
<evidence type="ECO:0000313" key="3">
    <source>
        <dbReference type="Proteomes" id="UP000203229"/>
    </source>
</evidence>
<dbReference type="EMBL" id="CP022535">
    <property type="protein sequence ID" value="ASP28076.1"/>
    <property type="molecule type" value="Genomic_DNA"/>
</dbReference>
<keyword evidence="1" id="KW-1133">Transmembrane helix</keyword>
<keyword evidence="1" id="KW-0472">Membrane</keyword>
<keyword evidence="3" id="KW-1185">Reference proteome</keyword>
<evidence type="ECO:0000256" key="1">
    <source>
        <dbReference type="SAM" id="Phobius"/>
    </source>
</evidence>
<accession>A0A222ENJ0</accession>
<dbReference type="KEGG" id="scou:SCORR_v1c03020"/>
<organism evidence="2 3">
    <name type="scientific">Spiroplasma corruscae</name>
    <dbReference type="NCBI Taxonomy" id="216934"/>
    <lineage>
        <taxon>Bacteria</taxon>
        <taxon>Bacillati</taxon>
        <taxon>Mycoplasmatota</taxon>
        <taxon>Mollicutes</taxon>
        <taxon>Entomoplasmatales</taxon>
        <taxon>Spiroplasmataceae</taxon>
        <taxon>Spiroplasma</taxon>
    </lineage>
</organism>
<sequence length="314" mass="38156">MWLYIYAFGSLLLVIFLIMFIVLIIKKSNNKIKYYQYIDEDFVYKKNKQKVWWISNKGRFEKLWDLTQNKYYDIKILNIKECFNLGFCNSRYLYLYNKIHKNFGYLVANKVYKKTKNYNSIIENIWFKVYMKKLHIRLKSLCNSTSSPEYFFYKYYFLFIYKSRHLLMNIITNEIIPSILKLELPINIIEEYEELVHLKSLKPDLTIETAFLKIKNKMQNLFKIINSECDNEVLLKGENWVANYKEVDILFTMFPFKHFDNILFNEKFVKLAKKFRINMSNFKEENIIKLIDILKENNVLFDEENLKKLISYGG</sequence>
<feature type="transmembrane region" description="Helical" evidence="1">
    <location>
        <begin position="6"/>
        <end position="25"/>
    </location>
</feature>
<gene>
    <name evidence="2" type="ORF">SCORR_v1c03020</name>
</gene>
<dbReference type="AlphaFoldDB" id="A0A222ENJ0"/>
<reference evidence="2 3" key="1">
    <citation type="submission" date="2017-07" db="EMBL/GenBank/DDBJ databases">
        <title>Complete genome sequence of Spiroplasma corruscae EC-1 (DSM 19793).</title>
        <authorList>
            <person name="Tsai Y.-M."/>
            <person name="Lo W.-S."/>
            <person name="Kuo C.-H."/>
        </authorList>
    </citation>
    <scope>NUCLEOTIDE SEQUENCE [LARGE SCALE GENOMIC DNA]</scope>
    <source>
        <strain evidence="2 3">EC-1</strain>
    </source>
</reference>
<name>A0A222ENJ0_9MOLU</name>
<proteinExistence type="predicted"/>
<evidence type="ECO:0000313" key="2">
    <source>
        <dbReference type="EMBL" id="ASP28076.1"/>
    </source>
</evidence>
<keyword evidence="1" id="KW-0812">Transmembrane</keyword>
<protein>
    <submittedName>
        <fullName evidence="2">Uncharacterized protein</fullName>
    </submittedName>
</protein>